<keyword evidence="10" id="KW-0560">Oxidoreductase</keyword>
<protein>
    <submittedName>
        <fullName evidence="9">Protein DipZ</fullName>
    </submittedName>
    <submittedName>
        <fullName evidence="10">Thiol:disulfide interchange protein DsbD</fullName>
        <ecNumber evidence="10">1.8.1.8</ecNumber>
    </submittedName>
</protein>
<evidence type="ECO:0000256" key="6">
    <source>
        <dbReference type="ARBA" id="ARBA00023136"/>
    </source>
</evidence>
<sequence length="239" mass="23764">MLGTIGFALLAGLLSTLSPCVLPLVPIVLATAASEHRLGPVALAAGLALSFTGIGLFVATVGFAIGLDGDLFRSLGAVLLVLVGLVLLIPALQARATALAGPVGAWGERRLGSVAGRGLGGQFAVGLLLGAAWSPCVGPTLGAASLLAARGEHLGAVALTMLAFGIGAAAPLALLGLISREALLARRRDLGRAGRGARAAMGAVLVALGLLVLGGFDKRAEAWAVAASPDWLTALTTRY</sequence>
<reference evidence="10 11" key="1">
    <citation type="submission" date="2019-06" db="EMBL/GenBank/DDBJ databases">
        <authorList>
            <person name="Rodrigo-Torres L."/>
            <person name="Arahal R. D."/>
            <person name="Lucena T."/>
        </authorList>
    </citation>
    <scope>NUCLEOTIDE SEQUENCE [LARGE SCALE GENOMIC DNA]</scope>
    <source>
        <strain evidence="10 11">SW08-7</strain>
    </source>
</reference>
<dbReference type="AlphaFoldDB" id="A0A564FT32"/>
<evidence type="ECO:0000313" key="12">
    <source>
        <dbReference type="Proteomes" id="UP001055303"/>
    </source>
</evidence>
<feature type="transmembrane region" description="Helical" evidence="7">
    <location>
        <begin position="41"/>
        <end position="65"/>
    </location>
</feature>
<dbReference type="GO" id="GO:0016020">
    <property type="term" value="C:membrane"/>
    <property type="evidence" value="ECO:0007669"/>
    <property type="project" value="UniProtKB-SubCell"/>
</dbReference>
<evidence type="ECO:0000313" key="10">
    <source>
        <dbReference type="EMBL" id="VUF11299.1"/>
    </source>
</evidence>
<dbReference type="EMBL" id="BPQI01000135">
    <property type="protein sequence ID" value="GJD58231.1"/>
    <property type="molecule type" value="Genomic_DNA"/>
</dbReference>
<evidence type="ECO:0000256" key="2">
    <source>
        <dbReference type="ARBA" id="ARBA00006143"/>
    </source>
</evidence>
<evidence type="ECO:0000313" key="9">
    <source>
        <dbReference type="EMBL" id="GJD58231.1"/>
    </source>
</evidence>
<dbReference type="Proteomes" id="UP000401717">
    <property type="component" value="Unassembled WGS sequence"/>
</dbReference>
<comment type="similarity">
    <text evidence="2">Belongs to the DsbD family.</text>
</comment>
<evidence type="ECO:0000259" key="8">
    <source>
        <dbReference type="Pfam" id="PF02683"/>
    </source>
</evidence>
<dbReference type="GO" id="GO:0017004">
    <property type="term" value="P:cytochrome complex assembly"/>
    <property type="evidence" value="ECO:0007669"/>
    <property type="project" value="UniProtKB-KW"/>
</dbReference>
<gene>
    <name evidence="10" type="primary">dsbD_1</name>
    <name evidence="9" type="synonym">dipZ_1</name>
    <name evidence="9" type="ORF">IFDJLNFL_4148</name>
    <name evidence="10" type="ORF">MTDSW087_00979</name>
</gene>
<keyword evidence="5 7" id="KW-1133">Transmembrane helix</keyword>
<feature type="transmembrane region" description="Helical" evidence="7">
    <location>
        <begin position="71"/>
        <end position="93"/>
    </location>
</feature>
<evidence type="ECO:0000313" key="11">
    <source>
        <dbReference type="Proteomes" id="UP000401717"/>
    </source>
</evidence>
<keyword evidence="4" id="KW-0201">Cytochrome c-type biogenesis</keyword>
<evidence type="ECO:0000256" key="3">
    <source>
        <dbReference type="ARBA" id="ARBA00022692"/>
    </source>
</evidence>
<reference evidence="9" key="2">
    <citation type="journal article" date="2021" name="Front. Microbiol.">
        <title>Comprehensive Comparative Genomics and Phenotyping of Methylobacterium Species.</title>
        <authorList>
            <person name="Alessa O."/>
            <person name="Ogura Y."/>
            <person name="Fujitani Y."/>
            <person name="Takami H."/>
            <person name="Hayashi T."/>
            <person name="Sahin N."/>
            <person name="Tani A."/>
        </authorList>
    </citation>
    <scope>NUCLEOTIDE SEQUENCE</scope>
    <source>
        <strain evidence="9">DSM 22415</strain>
    </source>
</reference>
<keyword evidence="3 7" id="KW-0812">Transmembrane</keyword>
<evidence type="ECO:0000256" key="1">
    <source>
        <dbReference type="ARBA" id="ARBA00004141"/>
    </source>
</evidence>
<name>A0A564FT32_9HYPH</name>
<reference evidence="9" key="3">
    <citation type="submission" date="2021-08" db="EMBL/GenBank/DDBJ databases">
        <authorList>
            <person name="Tani A."/>
            <person name="Ola A."/>
            <person name="Ogura Y."/>
            <person name="Katsura K."/>
            <person name="Hayashi T."/>
        </authorList>
    </citation>
    <scope>NUCLEOTIDE SEQUENCE</scope>
    <source>
        <strain evidence="9">DSM 22415</strain>
    </source>
</reference>
<organism evidence="10 11">
    <name type="scientific">Methylobacterium dankookense</name>
    <dbReference type="NCBI Taxonomy" id="560405"/>
    <lineage>
        <taxon>Bacteria</taxon>
        <taxon>Pseudomonadati</taxon>
        <taxon>Pseudomonadota</taxon>
        <taxon>Alphaproteobacteria</taxon>
        <taxon>Hyphomicrobiales</taxon>
        <taxon>Methylobacteriaceae</taxon>
        <taxon>Methylobacterium</taxon>
    </lineage>
</organism>
<evidence type="ECO:0000256" key="5">
    <source>
        <dbReference type="ARBA" id="ARBA00022989"/>
    </source>
</evidence>
<dbReference type="PANTHER" id="PTHR31272">
    <property type="entry name" value="CYTOCHROME C-TYPE BIOGENESIS PROTEIN HI_1454-RELATED"/>
    <property type="match status" value="1"/>
</dbReference>
<dbReference type="InterPro" id="IPR003834">
    <property type="entry name" value="Cyt_c_assmbl_TM_dom"/>
</dbReference>
<feature type="transmembrane region" description="Helical" evidence="7">
    <location>
        <begin position="6"/>
        <end position="29"/>
    </location>
</feature>
<feature type="transmembrane region" description="Helical" evidence="7">
    <location>
        <begin position="199"/>
        <end position="216"/>
    </location>
</feature>
<keyword evidence="6 7" id="KW-0472">Membrane</keyword>
<feature type="transmembrane region" description="Helical" evidence="7">
    <location>
        <begin position="154"/>
        <end position="178"/>
    </location>
</feature>
<dbReference type="GO" id="GO:0047134">
    <property type="term" value="F:protein-disulfide reductase [NAD(P)H] activity"/>
    <property type="evidence" value="ECO:0007669"/>
    <property type="project" value="UniProtKB-EC"/>
</dbReference>
<comment type="subcellular location">
    <subcellularLocation>
        <location evidence="1">Membrane</location>
        <topology evidence="1">Multi-pass membrane protein</topology>
    </subcellularLocation>
</comment>
<dbReference type="EC" id="1.8.1.8" evidence="10"/>
<dbReference type="InterPro" id="IPR051790">
    <property type="entry name" value="Cytochrome_c-biogenesis_DsbD"/>
</dbReference>
<accession>A0A564FT32</accession>
<dbReference type="RefSeq" id="WP_144760912.1">
    <property type="nucleotide sequence ID" value="NZ_BPQI01000135.1"/>
</dbReference>
<dbReference type="Pfam" id="PF02683">
    <property type="entry name" value="DsbD_TM"/>
    <property type="match status" value="1"/>
</dbReference>
<dbReference type="PANTHER" id="PTHR31272:SF9">
    <property type="entry name" value="BLL1027 PROTEIN"/>
    <property type="match status" value="1"/>
</dbReference>
<keyword evidence="12" id="KW-1185">Reference proteome</keyword>
<evidence type="ECO:0000256" key="4">
    <source>
        <dbReference type="ARBA" id="ARBA00022748"/>
    </source>
</evidence>
<evidence type="ECO:0000256" key="7">
    <source>
        <dbReference type="SAM" id="Phobius"/>
    </source>
</evidence>
<proteinExistence type="inferred from homology"/>
<feature type="domain" description="Cytochrome C biogenesis protein transmembrane" evidence="8">
    <location>
        <begin position="4"/>
        <end position="208"/>
    </location>
</feature>
<dbReference type="EMBL" id="CABFVH010000004">
    <property type="protein sequence ID" value="VUF11299.1"/>
    <property type="molecule type" value="Genomic_DNA"/>
</dbReference>
<dbReference type="Proteomes" id="UP001055303">
    <property type="component" value="Unassembled WGS sequence"/>
</dbReference>
<dbReference type="OrthoDB" id="9811352at2"/>